<keyword evidence="3" id="KW-1185">Reference proteome</keyword>
<name>A0ABT8KET0_9MICO</name>
<dbReference type="EMBL" id="JAROCF010000001">
    <property type="protein sequence ID" value="MDN4615948.1"/>
    <property type="molecule type" value="Genomic_DNA"/>
</dbReference>
<dbReference type="InterPro" id="IPR036388">
    <property type="entry name" value="WH-like_DNA-bd_sf"/>
</dbReference>
<protein>
    <submittedName>
        <fullName evidence="2">Helix-turn-helix domain-containing protein</fullName>
    </submittedName>
</protein>
<accession>A0ABT8KET0</accession>
<sequence>MSFESREEQRRTVTDPRALRALAHPLRVALIDHLMSFGPRTASECAEVLGSTPSNCSYHLRALARFGLVEAVEAEDGRERPWRSVATGLSYGDTENPDAELGSGTIERALADRQVDDEAALVRRAIAQRDEQPREWREASMLSGYALRLSAAELRALGEQLDALIRPYIALTRADAPDDADVVALHLNAFRHPDALAVGRAKDSRAGEAES</sequence>
<dbReference type="CDD" id="cd00090">
    <property type="entry name" value="HTH_ARSR"/>
    <property type="match status" value="1"/>
</dbReference>
<dbReference type="SMART" id="SM00418">
    <property type="entry name" value="HTH_ARSR"/>
    <property type="match status" value="1"/>
</dbReference>
<gene>
    <name evidence="2" type="ORF">P5G50_15970</name>
</gene>
<dbReference type="InterPro" id="IPR036390">
    <property type="entry name" value="WH_DNA-bd_sf"/>
</dbReference>
<evidence type="ECO:0000259" key="1">
    <source>
        <dbReference type="SMART" id="SM00418"/>
    </source>
</evidence>
<evidence type="ECO:0000313" key="3">
    <source>
        <dbReference type="Proteomes" id="UP001174208"/>
    </source>
</evidence>
<comment type="caution">
    <text evidence="2">The sequence shown here is derived from an EMBL/GenBank/DDBJ whole genome shotgun (WGS) entry which is preliminary data.</text>
</comment>
<feature type="domain" description="HTH arsR-type" evidence="1">
    <location>
        <begin position="17"/>
        <end position="96"/>
    </location>
</feature>
<proteinExistence type="predicted"/>
<organism evidence="2 3">
    <name type="scientific">Leifsonia williamsii</name>
    <dbReference type="NCBI Taxonomy" id="3035919"/>
    <lineage>
        <taxon>Bacteria</taxon>
        <taxon>Bacillati</taxon>
        <taxon>Actinomycetota</taxon>
        <taxon>Actinomycetes</taxon>
        <taxon>Micrococcales</taxon>
        <taxon>Microbacteriaceae</taxon>
        <taxon>Leifsonia</taxon>
    </lineage>
</organism>
<reference evidence="2" key="1">
    <citation type="submission" date="2023-06" db="EMBL/GenBank/DDBJ databases">
        <title>MT1 and MT2 Draft Genomes of Novel Species.</title>
        <authorList>
            <person name="Venkateswaran K."/>
        </authorList>
    </citation>
    <scope>NUCLEOTIDE SEQUENCE</scope>
    <source>
        <strain evidence="2">F6_8S_P_1B</strain>
    </source>
</reference>
<dbReference type="InterPro" id="IPR011991">
    <property type="entry name" value="ArsR-like_HTH"/>
</dbReference>
<dbReference type="Gene3D" id="1.10.10.10">
    <property type="entry name" value="Winged helix-like DNA-binding domain superfamily/Winged helix DNA-binding domain"/>
    <property type="match status" value="1"/>
</dbReference>
<dbReference type="InterPro" id="IPR001845">
    <property type="entry name" value="HTH_ArsR_DNA-bd_dom"/>
</dbReference>
<dbReference type="RefSeq" id="WP_301212023.1">
    <property type="nucleotide sequence ID" value="NZ_JAROCF010000001.1"/>
</dbReference>
<dbReference type="Pfam" id="PF12840">
    <property type="entry name" value="HTH_20"/>
    <property type="match status" value="1"/>
</dbReference>
<evidence type="ECO:0000313" key="2">
    <source>
        <dbReference type="EMBL" id="MDN4615948.1"/>
    </source>
</evidence>
<dbReference type="SUPFAM" id="SSF46785">
    <property type="entry name" value="Winged helix' DNA-binding domain"/>
    <property type="match status" value="1"/>
</dbReference>
<dbReference type="Proteomes" id="UP001174208">
    <property type="component" value="Unassembled WGS sequence"/>
</dbReference>